<reference evidence="2" key="2">
    <citation type="journal article" date="2023" name="Int. J. Syst. Evol. Microbiol.">
        <title>Streptomyces marispadix sp. nov., isolated from marine beach sediment of the Northern Coast of Portugal.</title>
        <authorList>
            <person name="dos Santos J.D.N."/>
            <person name="Vitorino I.R."/>
            <person name="Kallscheuer N."/>
            <person name="Srivastava A."/>
            <person name="Krautwurst S."/>
            <person name="Marz M."/>
            <person name="Jogler C."/>
            <person name="Lobo Da Cunha A."/>
            <person name="Catita J."/>
            <person name="Goncalves H."/>
            <person name="Gonzalez I."/>
            <person name="Reyes F."/>
            <person name="Lage O.M."/>
        </authorList>
    </citation>
    <scope>NUCLEOTIDE SEQUENCE</scope>
    <source>
        <strain evidence="2">M600PL45_2</strain>
    </source>
</reference>
<dbReference type="Proteomes" id="UP001166784">
    <property type="component" value="Unassembled WGS sequence"/>
</dbReference>
<dbReference type="EMBL" id="JAKWJU010000002">
    <property type="protein sequence ID" value="MCH6159908.1"/>
    <property type="molecule type" value="Genomic_DNA"/>
</dbReference>
<name>A0ABS9SUR7_9ACTN</name>
<evidence type="ECO:0000313" key="3">
    <source>
        <dbReference type="Proteomes" id="UP001166784"/>
    </source>
</evidence>
<gene>
    <name evidence="2" type="ORF">MMA15_05580</name>
</gene>
<protein>
    <submittedName>
        <fullName evidence="2">Uncharacterized protein</fullName>
    </submittedName>
</protein>
<accession>A0ABS9SUR7</accession>
<evidence type="ECO:0000313" key="2">
    <source>
        <dbReference type="EMBL" id="MCH6159908.1"/>
    </source>
</evidence>
<reference evidence="2" key="1">
    <citation type="submission" date="2022-03" db="EMBL/GenBank/DDBJ databases">
        <authorList>
            <person name="Santos J.D.N."/>
            <person name="Kallscheuer N."/>
            <person name="Jogler C."/>
            <person name="Lage O.M."/>
        </authorList>
    </citation>
    <scope>NUCLEOTIDE SEQUENCE</scope>
    <source>
        <strain evidence="2">M600PL45_2</strain>
    </source>
</reference>
<evidence type="ECO:0000256" key="1">
    <source>
        <dbReference type="SAM" id="MobiDB-lite"/>
    </source>
</evidence>
<feature type="region of interest" description="Disordered" evidence="1">
    <location>
        <begin position="118"/>
        <end position="166"/>
    </location>
</feature>
<sequence length="166" mass="18142">MDRCIAELPPAERELLLAALAPSVLDPRGDALPARSGAALPGAAGAHLAAVRERFAPERLLDREEELAELVEFCAGDQRYLWWQAAPWAGKTALMSSFVLEPPSGVDVASFFVTRRHGPDEAHSGPWRRPQRSPASTHVPTRSPWRCTPVVNGPPHWSSRQPPTCV</sequence>
<proteinExistence type="predicted"/>
<keyword evidence="3" id="KW-1185">Reference proteome</keyword>
<organism evidence="2 3">
    <name type="scientific">Streptomyces marispadix</name>
    <dbReference type="NCBI Taxonomy" id="2922868"/>
    <lineage>
        <taxon>Bacteria</taxon>
        <taxon>Bacillati</taxon>
        <taxon>Actinomycetota</taxon>
        <taxon>Actinomycetes</taxon>
        <taxon>Kitasatosporales</taxon>
        <taxon>Streptomycetaceae</taxon>
        <taxon>Streptomyces</taxon>
    </lineage>
</organism>
<dbReference type="RefSeq" id="WP_241057888.1">
    <property type="nucleotide sequence ID" value="NZ_JAKWJU010000002.1"/>
</dbReference>
<comment type="caution">
    <text evidence="2">The sequence shown here is derived from an EMBL/GenBank/DDBJ whole genome shotgun (WGS) entry which is preliminary data.</text>
</comment>